<evidence type="ECO:0000313" key="2">
    <source>
        <dbReference type="EMBL" id="KAF5319232.1"/>
    </source>
</evidence>
<feature type="compositionally biased region" description="Low complexity" evidence="1">
    <location>
        <begin position="19"/>
        <end position="28"/>
    </location>
</feature>
<feature type="compositionally biased region" description="Polar residues" evidence="1">
    <location>
        <begin position="396"/>
        <end position="405"/>
    </location>
</feature>
<keyword evidence="3" id="KW-1185">Reference proteome</keyword>
<evidence type="ECO:0000256" key="1">
    <source>
        <dbReference type="SAM" id="MobiDB-lite"/>
    </source>
</evidence>
<comment type="caution">
    <text evidence="2">The sequence shown here is derived from an EMBL/GenBank/DDBJ whole genome shotgun (WGS) entry which is preliminary data.</text>
</comment>
<reference evidence="2 3" key="1">
    <citation type="journal article" date="2020" name="ISME J.">
        <title>Uncovering the hidden diversity of litter-decomposition mechanisms in mushroom-forming fungi.</title>
        <authorList>
            <person name="Floudas D."/>
            <person name="Bentzer J."/>
            <person name="Ahren D."/>
            <person name="Johansson T."/>
            <person name="Persson P."/>
            <person name="Tunlid A."/>
        </authorList>
    </citation>
    <scope>NUCLEOTIDE SEQUENCE [LARGE SCALE GENOMIC DNA]</scope>
    <source>
        <strain evidence="2 3">CBS 101986</strain>
    </source>
</reference>
<organism evidence="2 3">
    <name type="scientific">Psilocybe cf. subviscida</name>
    <dbReference type="NCBI Taxonomy" id="2480587"/>
    <lineage>
        <taxon>Eukaryota</taxon>
        <taxon>Fungi</taxon>
        <taxon>Dikarya</taxon>
        <taxon>Basidiomycota</taxon>
        <taxon>Agaricomycotina</taxon>
        <taxon>Agaricomycetes</taxon>
        <taxon>Agaricomycetidae</taxon>
        <taxon>Agaricales</taxon>
        <taxon>Agaricineae</taxon>
        <taxon>Strophariaceae</taxon>
        <taxon>Psilocybe</taxon>
    </lineage>
</organism>
<feature type="compositionally biased region" description="Polar residues" evidence="1">
    <location>
        <begin position="29"/>
        <end position="42"/>
    </location>
</feature>
<feature type="compositionally biased region" description="Acidic residues" evidence="1">
    <location>
        <begin position="374"/>
        <end position="383"/>
    </location>
</feature>
<evidence type="ECO:0000313" key="3">
    <source>
        <dbReference type="Proteomes" id="UP000567179"/>
    </source>
</evidence>
<dbReference type="AlphaFoldDB" id="A0A8H5B9R8"/>
<accession>A0A8H5B9R8</accession>
<feature type="compositionally biased region" description="Basic and acidic residues" evidence="1">
    <location>
        <begin position="384"/>
        <end position="394"/>
    </location>
</feature>
<name>A0A8H5B9R8_9AGAR</name>
<protein>
    <submittedName>
        <fullName evidence="2">Uncharacterized protein</fullName>
    </submittedName>
</protein>
<feature type="region of interest" description="Disordered" evidence="1">
    <location>
        <begin position="19"/>
        <end position="55"/>
    </location>
</feature>
<feature type="region of interest" description="Disordered" evidence="1">
    <location>
        <begin position="364"/>
        <end position="405"/>
    </location>
</feature>
<feature type="compositionally biased region" description="Low complexity" evidence="1">
    <location>
        <begin position="43"/>
        <end position="55"/>
    </location>
</feature>
<sequence>MGGMQREGSMNISMHQQHLAHLAQHAAQGQSPSGQHPNSVHSQQGQQPQQIQAGLNGAQAAAAAAARRNAAMGGLGGLGGLGGMGGPSGSSTLPNSSLSSGAPTSNAVILSRLQGEVQKSRETGLELAGVGGTLGEVVVLDGRWIGGGSPSFRVRLFTMAAFFVKLTESQRDGIKFCDLARWRDNGDEPIASRVLHSKLDDRVTRLMGMILNDWEVQDPRTTTHARGARTSLSRVDQDHRATTFGSGCLSRGLSANQLPNCPAHLPPAKPLMPTAPSSRDNLSKLSSADALASFTTGTPQALISTLQSQLTEDYVVVTWARAVEWFNEAVAVEQHKREGFEEELVTLARVVGGGLEVEGLEALEGNQRERESPLVDDEDEYMSDQERREIEPRSTRAASSPHQAQDCSLRIVTGDTAVSDDARSHTQEDDRPRHFLDEPHPLGTDEGVIASAIGLGAQKIIQADRRVGSLDGTTLTSVNNPGSNFSPTKRRVNPLERDGTDELDPALLFGSQAGTGDHASSQTGKSCKQPFILVNVQTAMGVMLLSVATAAVMCKVTPE</sequence>
<proteinExistence type="predicted"/>
<dbReference type="EMBL" id="JAACJJ010000029">
    <property type="protein sequence ID" value="KAF5319232.1"/>
    <property type="molecule type" value="Genomic_DNA"/>
</dbReference>
<gene>
    <name evidence="2" type="ORF">D9619_008282</name>
</gene>
<dbReference type="Proteomes" id="UP000567179">
    <property type="component" value="Unassembled WGS sequence"/>
</dbReference>
<feature type="compositionally biased region" description="Basic and acidic residues" evidence="1">
    <location>
        <begin position="420"/>
        <end position="440"/>
    </location>
</feature>
<feature type="region of interest" description="Disordered" evidence="1">
    <location>
        <begin position="417"/>
        <end position="442"/>
    </location>
</feature>